<evidence type="ECO:0000313" key="3">
    <source>
        <dbReference type="EMBL" id="GAL22150.1"/>
    </source>
</evidence>
<protein>
    <submittedName>
        <fullName evidence="3">DamX an inner membrane protein</fullName>
    </submittedName>
</protein>
<keyword evidence="4" id="KW-1185">Reference proteome</keyword>
<dbReference type="EMBL" id="BBMR01000011">
    <property type="protein sequence ID" value="GAL22150.1"/>
    <property type="molecule type" value="Genomic_DNA"/>
</dbReference>
<dbReference type="Pfam" id="PF13401">
    <property type="entry name" value="AAA_22"/>
    <property type="match status" value="1"/>
</dbReference>
<dbReference type="GO" id="GO:0016887">
    <property type="term" value="F:ATP hydrolysis activity"/>
    <property type="evidence" value="ECO:0007669"/>
    <property type="project" value="InterPro"/>
</dbReference>
<dbReference type="InterPro" id="IPR049945">
    <property type="entry name" value="AAA_22"/>
</dbReference>
<organism evidence="3 4">
    <name type="scientific">Vibrio maritimus</name>
    <dbReference type="NCBI Taxonomy" id="990268"/>
    <lineage>
        <taxon>Bacteria</taxon>
        <taxon>Pseudomonadati</taxon>
        <taxon>Pseudomonadota</taxon>
        <taxon>Gammaproteobacteria</taxon>
        <taxon>Vibrionales</taxon>
        <taxon>Vibrionaceae</taxon>
        <taxon>Vibrio</taxon>
    </lineage>
</organism>
<dbReference type="AlphaFoldDB" id="A0A090S346"/>
<dbReference type="InterPro" id="IPR036680">
    <property type="entry name" value="SPOR-like_sf"/>
</dbReference>
<proteinExistence type="predicted"/>
<sequence>MEPFLVWMGVNRKRMSLSYELRVLELDSQTQLLERMQLLTQFASNFVVVKGEAGAGKTWLAHRFLEAWSHDKNQSLVTCLANQEDEVNRGNILRQLFPQSMYSTTDSLNDSVERILEGESCNIVIVVDNAHHASQALLAELWLLFTAAQHTPKQNISIVLFTASDSVSSKLSRLSHGMEAKPVELDVDELSDAEAEQFFDSLVLRYLDESVEKRIKSAFTNTRPLPGEILALGEHKVEKKVIIRSLVGSPAKIAATIAVILLLLFLGYRWLLQSPKPSVEPLEPVSSEQTVIPTLDQPQDAATLEQAEKANREMPDDLTATDDSLALPPAVTSETASVGEAESGERVVITSDVVDALLEDKTDIAAEKATEIQQAVDSAKASDAQQANIPPQETVVDVEVTEALQTPITFSFARDQLNALPSNSYTLQIAAMTEMEDVQMFLNQHTFDKPIRVYPTLRGEEKWYIVTYDNFPSIQSARDAADNLPSEIKSLGPWPKAMSQVKREIERWAE</sequence>
<evidence type="ECO:0000313" key="4">
    <source>
        <dbReference type="Proteomes" id="UP000029228"/>
    </source>
</evidence>
<comment type="caution">
    <text evidence="3">The sequence shown here is derived from an EMBL/GenBank/DDBJ whole genome shotgun (WGS) entry which is preliminary data.</text>
</comment>
<dbReference type="GO" id="GO:0042834">
    <property type="term" value="F:peptidoglycan binding"/>
    <property type="evidence" value="ECO:0007669"/>
    <property type="project" value="InterPro"/>
</dbReference>
<evidence type="ECO:0000259" key="2">
    <source>
        <dbReference type="PROSITE" id="PS51724"/>
    </source>
</evidence>
<dbReference type="Gene3D" id="3.40.50.300">
    <property type="entry name" value="P-loop containing nucleotide triphosphate hydrolases"/>
    <property type="match status" value="1"/>
</dbReference>
<dbReference type="InterPro" id="IPR027417">
    <property type="entry name" value="P-loop_NTPase"/>
</dbReference>
<feature type="compositionally biased region" description="Low complexity" evidence="1">
    <location>
        <begin position="317"/>
        <end position="327"/>
    </location>
</feature>
<dbReference type="PROSITE" id="PS51724">
    <property type="entry name" value="SPOR"/>
    <property type="match status" value="1"/>
</dbReference>
<gene>
    <name evidence="3" type="ORF">JCM19235_2844</name>
</gene>
<dbReference type="Gene3D" id="3.30.70.1070">
    <property type="entry name" value="Sporulation related repeat"/>
    <property type="match status" value="1"/>
</dbReference>
<dbReference type="Pfam" id="PF05036">
    <property type="entry name" value="SPOR"/>
    <property type="match status" value="1"/>
</dbReference>
<evidence type="ECO:0000256" key="1">
    <source>
        <dbReference type="SAM" id="MobiDB-lite"/>
    </source>
</evidence>
<dbReference type="STRING" id="990268.JCM19235_2844"/>
<dbReference type="Proteomes" id="UP000029228">
    <property type="component" value="Unassembled WGS sequence"/>
</dbReference>
<feature type="domain" description="SPOR" evidence="2">
    <location>
        <begin position="419"/>
        <end position="497"/>
    </location>
</feature>
<dbReference type="SUPFAM" id="SSF52540">
    <property type="entry name" value="P-loop containing nucleoside triphosphate hydrolases"/>
    <property type="match status" value="1"/>
</dbReference>
<reference evidence="3 4" key="1">
    <citation type="submission" date="2014-09" db="EMBL/GenBank/DDBJ databases">
        <title>Vibrio maritimus JCM 19235. (C45) whole genome shotgun sequence.</title>
        <authorList>
            <person name="Sawabe T."/>
            <person name="Meirelles P."/>
            <person name="Nakanishi M."/>
            <person name="Sayaka M."/>
            <person name="Hattori M."/>
            <person name="Ohkuma M."/>
        </authorList>
    </citation>
    <scope>NUCLEOTIDE SEQUENCE [LARGE SCALE GENOMIC DNA]</scope>
    <source>
        <strain evidence="4">JCM19235</strain>
    </source>
</reference>
<accession>A0A090S346</accession>
<dbReference type="InterPro" id="IPR052026">
    <property type="entry name" value="ExeA_AAA_ATPase_DNA-bind"/>
</dbReference>
<name>A0A090S346_9VIBR</name>
<dbReference type="PANTHER" id="PTHR35894">
    <property type="entry name" value="GENERAL SECRETION PATHWAY PROTEIN A-RELATED"/>
    <property type="match status" value="1"/>
</dbReference>
<feature type="region of interest" description="Disordered" evidence="1">
    <location>
        <begin position="311"/>
        <end position="342"/>
    </location>
</feature>
<dbReference type="InterPro" id="IPR007730">
    <property type="entry name" value="SPOR-like_dom"/>
</dbReference>
<dbReference type="PANTHER" id="PTHR35894:SF7">
    <property type="entry name" value="GENERAL SECRETION PATHWAY PROTEIN A-RELATED"/>
    <property type="match status" value="1"/>
</dbReference>